<organism evidence="1 2">
    <name type="scientific">Scyliorhinus torazame</name>
    <name type="common">Cloudy catshark</name>
    <name type="synonym">Catulus torazame</name>
    <dbReference type="NCBI Taxonomy" id="75743"/>
    <lineage>
        <taxon>Eukaryota</taxon>
        <taxon>Metazoa</taxon>
        <taxon>Chordata</taxon>
        <taxon>Craniata</taxon>
        <taxon>Vertebrata</taxon>
        <taxon>Chondrichthyes</taxon>
        <taxon>Elasmobranchii</taxon>
        <taxon>Galeomorphii</taxon>
        <taxon>Galeoidea</taxon>
        <taxon>Carcharhiniformes</taxon>
        <taxon>Scyliorhinidae</taxon>
        <taxon>Scyliorhinus</taxon>
    </lineage>
</organism>
<dbReference type="OMA" id="HAFIMEQ"/>
<accession>A0A401PHY3</accession>
<keyword evidence="2" id="KW-1185">Reference proteome</keyword>
<protein>
    <submittedName>
        <fullName evidence="1">Uncharacterized protein</fullName>
    </submittedName>
</protein>
<reference evidence="1 2" key="1">
    <citation type="journal article" date="2018" name="Nat. Ecol. Evol.">
        <title>Shark genomes provide insights into elasmobranch evolution and the origin of vertebrates.</title>
        <authorList>
            <person name="Hara Y"/>
            <person name="Yamaguchi K"/>
            <person name="Onimaru K"/>
            <person name="Kadota M"/>
            <person name="Koyanagi M"/>
            <person name="Keeley SD"/>
            <person name="Tatsumi K"/>
            <person name="Tanaka K"/>
            <person name="Motone F"/>
            <person name="Kageyama Y"/>
            <person name="Nozu R"/>
            <person name="Adachi N"/>
            <person name="Nishimura O"/>
            <person name="Nakagawa R"/>
            <person name="Tanegashima C"/>
            <person name="Kiyatake I"/>
            <person name="Matsumoto R"/>
            <person name="Murakumo K"/>
            <person name="Nishida K"/>
            <person name="Terakita A"/>
            <person name="Kuratani S"/>
            <person name="Sato K"/>
            <person name="Hyodo S Kuraku.S."/>
        </authorList>
    </citation>
    <scope>NUCLEOTIDE SEQUENCE [LARGE SCALE GENOMIC DNA]</scope>
</reference>
<dbReference type="OrthoDB" id="125347at2759"/>
<name>A0A401PHY3_SCYTO</name>
<gene>
    <name evidence="1" type="ORF">scyTo_0002155</name>
</gene>
<dbReference type="STRING" id="75743.A0A401PHY3"/>
<dbReference type="AlphaFoldDB" id="A0A401PHY3"/>
<proteinExistence type="predicted"/>
<evidence type="ECO:0000313" key="2">
    <source>
        <dbReference type="Proteomes" id="UP000288216"/>
    </source>
</evidence>
<sequence>MTDGKIAEVVLNQGDRDDNSENEDNIVNTAEKVPIDIMVKMCDGLIEGLEQHAFIMEQEIMSVYRIKERLLQQKALIMMQTMPEQTFKKAILQNASSTSELDVVLDSIYLPLVF</sequence>
<evidence type="ECO:0000313" key="1">
    <source>
        <dbReference type="EMBL" id="GCB72737.1"/>
    </source>
</evidence>
<comment type="caution">
    <text evidence="1">The sequence shown here is derived from an EMBL/GenBank/DDBJ whole genome shotgun (WGS) entry which is preliminary data.</text>
</comment>
<dbReference type="Proteomes" id="UP000288216">
    <property type="component" value="Unassembled WGS sequence"/>
</dbReference>
<dbReference type="EMBL" id="BFAA01000522">
    <property type="protein sequence ID" value="GCB72737.1"/>
    <property type="molecule type" value="Genomic_DNA"/>
</dbReference>